<sequence length="435" mass="49938">MPLMESENISAESASNDLPDRLPFPPITYSHILHCSYHDWHPRYRTLTPKSKVISLPEKFVSYLRADGILLPPENRPRTEDDDYDTFSDDGEEEEDPSIEWPEVHDQVKSIISEFGKVTPKLNWSAPKDATFMSATNDTKCQTPNDIYLLLKSSDFITHDLDHPFDDCVPDQQNDATNSPANGDSFPDGPLPEVPYHLVLRKYVNFNPSLEFRCFVRNRKLLCMCQRDQNHFDFLFPMRDMLRSRIQSFFDEKLRDTFPDPNFVFDVYIPAPHQRIWLIDINPWAQRTDPLLFSWLEILTMKDPVGFEEEDDMAEGVVRISLHDGSVTELNARGEPVDESESSSEEEDLDDVTAKGPGGEDDEFAPFLPEFRLIKKNDPEAYSFSTPQYSAHKVPRELVDASLAGPGGMSEFMGKWQDILQKQMNEQRADSSDSE</sequence>
<keyword evidence="4" id="KW-1185">Reference proteome</keyword>
<feature type="region of interest" description="Disordered" evidence="2">
    <location>
        <begin position="167"/>
        <end position="187"/>
    </location>
</feature>
<feature type="compositionally biased region" description="Polar residues" evidence="2">
    <location>
        <begin position="171"/>
        <end position="182"/>
    </location>
</feature>
<feature type="compositionally biased region" description="Acidic residues" evidence="2">
    <location>
        <begin position="337"/>
        <end position="351"/>
    </location>
</feature>
<dbReference type="Pfam" id="PF07065">
    <property type="entry name" value="D123"/>
    <property type="match status" value="1"/>
</dbReference>
<reference evidence="3" key="2">
    <citation type="journal article" date="2023" name="IMA Fungus">
        <title>Comparative genomic study of the Penicillium genus elucidates a diverse pangenome and 15 lateral gene transfer events.</title>
        <authorList>
            <person name="Petersen C."/>
            <person name="Sorensen T."/>
            <person name="Nielsen M.R."/>
            <person name="Sondergaard T.E."/>
            <person name="Sorensen J.L."/>
            <person name="Fitzpatrick D.A."/>
            <person name="Frisvad J.C."/>
            <person name="Nielsen K.L."/>
        </authorList>
    </citation>
    <scope>NUCLEOTIDE SEQUENCE</scope>
    <source>
        <strain evidence="3">IBT 23319</strain>
    </source>
</reference>
<evidence type="ECO:0000313" key="3">
    <source>
        <dbReference type="EMBL" id="KAJ5242108.1"/>
    </source>
</evidence>
<dbReference type="EMBL" id="JAPQKT010000001">
    <property type="protein sequence ID" value="KAJ5242108.1"/>
    <property type="molecule type" value="Genomic_DNA"/>
</dbReference>
<comment type="caution">
    <text evidence="3">The sequence shown here is derived from an EMBL/GenBank/DDBJ whole genome shotgun (WGS) entry which is preliminary data.</text>
</comment>
<dbReference type="InterPro" id="IPR009772">
    <property type="entry name" value="CDC123"/>
</dbReference>
<dbReference type="GeneID" id="81378522"/>
<dbReference type="GO" id="GO:0005737">
    <property type="term" value="C:cytoplasm"/>
    <property type="evidence" value="ECO:0007669"/>
    <property type="project" value="TreeGrafter"/>
</dbReference>
<dbReference type="OrthoDB" id="360540at2759"/>
<evidence type="ECO:0000313" key="4">
    <source>
        <dbReference type="Proteomes" id="UP001147733"/>
    </source>
</evidence>
<feature type="region of interest" description="Disordered" evidence="2">
    <location>
        <begin position="329"/>
        <end position="364"/>
    </location>
</feature>
<evidence type="ECO:0008006" key="5">
    <source>
        <dbReference type="Google" id="ProtNLM"/>
    </source>
</evidence>
<evidence type="ECO:0000256" key="1">
    <source>
        <dbReference type="ARBA" id="ARBA00011047"/>
    </source>
</evidence>
<proteinExistence type="inferred from homology"/>
<dbReference type="PANTHER" id="PTHR15323">
    <property type="entry name" value="D123 PROTEIN"/>
    <property type="match status" value="1"/>
</dbReference>
<accession>A0A9W9TUW3</accession>
<comment type="similarity">
    <text evidence="1">Belongs to the CDC123 family.</text>
</comment>
<dbReference type="RefSeq" id="XP_056505112.1">
    <property type="nucleotide sequence ID" value="XM_056639355.1"/>
</dbReference>
<organism evidence="3 4">
    <name type="scientific">Penicillium citrinum</name>
    <dbReference type="NCBI Taxonomy" id="5077"/>
    <lineage>
        <taxon>Eukaryota</taxon>
        <taxon>Fungi</taxon>
        <taxon>Dikarya</taxon>
        <taxon>Ascomycota</taxon>
        <taxon>Pezizomycotina</taxon>
        <taxon>Eurotiomycetes</taxon>
        <taxon>Eurotiomycetidae</taxon>
        <taxon>Eurotiales</taxon>
        <taxon>Aspergillaceae</taxon>
        <taxon>Penicillium</taxon>
    </lineage>
</organism>
<reference evidence="3" key="1">
    <citation type="submission" date="2022-11" db="EMBL/GenBank/DDBJ databases">
        <authorList>
            <person name="Petersen C."/>
        </authorList>
    </citation>
    <scope>NUCLEOTIDE SEQUENCE</scope>
    <source>
        <strain evidence="3">IBT 23319</strain>
    </source>
</reference>
<feature type="compositionally biased region" description="Acidic residues" evidence="2">
    <location>
        <begin position="80"/>
        <end position="98"/>
    </location>
</feature>
<evidence type="ECO:0000256" key="2">
    <source>
        <dbReference type="SAM" id="MobiDB-lite"/>
    </source>
</evidence>
<dbReference type="Proteomes" id="UP001147733">
    <property type="component" value="Unassembled WGS sequence"/>
</dbReference>
<dbReference type="AlphaFoldDB" id="A0A9W9TUW3"/>
<protein>
    <recommendedName>
        <fullName evidence="5">Cell division cycle protein 123</fullName>
    </recommendedName>
</protein>
<feature type="region of interest" description="Disordered" evidence="2">
    <location>
        <begin position="71"/>
        <end position="98"/>
    </location>
</feature>
<name>A0A9W9TUW3_PENCI</name>
<gene>
    <name evidence="3" type="ORF">N7469_000435</name>
</gene>
<dbReference type="PANTHER" id="PTHR15323:SF6">
    <property type="entry name" value="CELL DIVISION CYCLE PROTEIN 123 HOMOLOG"/>
    <property type="match status" value="1"/>
</dbReference>